<dbReference type="GeneID" id="94299288"/>
<accession>V6LMB1</accession>
<organism evidence="1">
    <name type="scientific">Spironucleus salmonicida</name>
    <dbReference type="NCBI Taxonomy" id="348837"/>
    <lineage>
        <taxon>Eukaryota</taxon>
        <taxon>Metamonada</taxon>
        <taxon>Diplomonadida</taxon>
        <taxon>Hexamitidae</taxon>
        <taxon>Hexamitinae</taxon>
        <taxon>Spironucleus</taxon>
    </lineage>
</organism>
<dbReference type="EMBL" id="KI546167">
    <property type="protein sequence ID" value="EST41854.1"/>
    <property type="molecule type" value="Genomic_DNA"/>
</dbReference>
<dbReference type="KEGG" id="ssao:94299288"/>
<name>V6LMB1_9EUKA</name>
<reference evidence="1 2" key="1">
    <citation type="journal article" date="2014" name="PLoS Genet.">
        <title>The Genome of Spironucleus salmonicida Highlights a Fish Pathogen Adapted to Fluctuating Environments.</title>
        <authorList>
            <person name="Xu F."/>
            <person name="Jerlstrom-Hultqvist J."/>
            <person name="Einarsson E."/>
            <person name="Astvaldsson A."/>
            <person name="Svard S.G."/>
            <person name="Andersson J.O."/>
        </authorList>
    </citation>
    <scope>NUCLEOTIDE SEQUENCE</scope>
    <source>
        <strain evidence="2">ATCC 50377</strain>
    </source>
</reference>
<reference evidence="2" key="2">
    <citation type="submission" date="2020-12" db="EMBL/GenBank/DDBJ databases">
        <title>New Spironucleus salmonicida genome in near-complete chromosomes.</title>
        <authorList>
            <person name="Xu F."/>
            <person name="Kurt Z."/>
            <person name="Jimenez-Gonzalez A."/>
            <person name="Astvaldsson A."/>
            <person name="Andersson J.O."/>
            <person name="Svard S.G."/>
        </authorList>
    </citation>
    <scope>NUCLEOTIDE SEQUENCE</scope>
    <source>
        <strain evidence="2">ATCC 50377</strain>
    </source>
</reference>
<keyword evidence="3" id="KW-1185">Reference proteome</keyword>
<sequence length="97" mass="11538">MLLKFHHQRSIAIACIRANCIDYRFIRRIFFLKSNKYIDTQLQAAVERSEILQFAMTILQSNLDEQHRNVCTNMLRQLTQSTTRLGYDAVREYVLLE</sequence>
<dbReference type="RefSeq" id="XP_067763919.1">
    <property type="nucleotide sequence ID" value="XM_067909098.1"/>
</dbReference>
<protein>
    <submittedName>
        <fullName evidence="1">Uncharacterized protein</fullName>
    </submittedName>
</protein>
<dbReference type="VEuPathDB" id="GiardiaDB:SS50377_25265"/>
<proteinExistence type="predicted"/>
<evidence type="ECO:0000313" key="1">
    <source>
        <dbReference type="EMBL" id="EST41854.1"/>
    </source>
</evidence>
<dbReference type="Proteomes" id="UP000018208">
    <property type="component" value="Unassembled WGS sequence"/>
</dbReference>
<dbReference type="AlphaFoldDB" id="V6LMB1"/>
<gene>
    <name evidence="2" type="ORF">SS50377_25265</name>
    <name evidence="1" type="ORF">SS50377_ja037</name>
</gene>
<dbReference type="EMBL" id="AUWU02000005">
    <property type="protein sequence ID" value="KAH0573146.1"/>
    <property type="molecule type" value="Genomic_DNA"/>
</dbReference>
<evidence type="ECO:0000313" key="2">
    <source>
        <dbReference type="EMBL" id="KAH0573146.1"/>
    </source>
</evidence>
<evidence type="ECO:0000313" key="3">
    <source>
        <dbReference type="Proteomes" id="UP000018208"/>
    </source>
</evidence>